<dbReference type="Pfam" id="PF00171">
    <property type="entry name" value="Aldedh"/>
    <property type="match status" value="1"/>
</dbReference>
<dbReference type="STRING" id="314225.ELI_06700"/>
<evidence type="ECO:0000256" key="3">
    <source>
        <dbReference type="ARBA" id="ARBA00023027"/>
    </source>
</evidence>
<dbReference type="PANTHER" id="PTHR43570:SF20">
    <property type="entry name" value="ALDEHYDE DEHYDROGENASE ALDX-RELATED"/>
    <property type="match status" value="1"/>
</dbReference>
<dbReference type="InterPro" id="IPR029510">
    <property type="entry name" value="Ald_DH_CS_GLU"/>
</dbReference>
<organism evidence="9 10">
    <name type="scientific">Erythrobacter litoralis (strain HTCC2594)</name>
    <dbReference type="NCBI Taxonomy" id="314225"/>
    <lineage>
        <taxon>Bacteria</taxon>
        <taxon>Pseudomonadati</taxon>
        <taxon>Pseudomonadota</taxon>
        <taxon>Alphaproteobacteria</taxon>
        <taxon>Sphingomonadales</taxon>
        <taxon>Erythrobacteraceae</taxon>
        <taxon>Erythrobacter/Porphyrobacter group</taxon>
        <taxon>Erythrobacter</taxon>
    </lineage>
</organism>
<dbReference type="InterPro" id="IPR015590">
    <property type="entry name" value="Aldehyde_DH_dom"/>
</dbReference>
<dbReference type="SUPFAM" id="SSF53720">
    <property type="entry name" value="ALDH-like"/>
    <property type="match status" value="1"/>
</dbReference>
<dbReference type="GO" id="GO:0006081">
    <property type="term" value="P:aldehyde metabolic process"/>
    <property type="evidence" value="ECO:0007669"/>
    <property type="project" value="InterPro"/>
</dbReference>
<protein>
    <recommendedName>
        <fullName evidence="4">Aldehyde dehydrogenase</fullName>
    </recommendedName>
</protein>
<dbReference type="InterPro" id="IPR016162">
    <property type="entry name" value="Ald_DH_N"/>
</dbReference>
<evidence type="ECO:0000259" key="8">
    <source>
        <dbReference type="Pfam" id="PF00171"/>
    </source>
</evidence>
<dbReference type="eggNOG" id="COG1012">
    <property type="taxonomic scope" value="Bacteria"/>
</dbReference>
<dbReference type="InterPro" id="IPR016163">
    <property type="entry name" value="Ald_DH_C"/>
</dbReference>
<dbReference type="PIRSF" id="PIRSF036492">
    <property type="entry name" value="ALDH"/>
    <property type="match status" value="1"/>
</dbReference>
<feature type="active site" evidence="5 6">
    <location>
        <position position="261"/>
    </location>
</feature>
<evidence type="ECO:0000313" key="10">
    <source>
        <dbReference type="Proteomes" id="UP000008808"/>
    </source>
</evidence>
<dbReference type="CDD" id="cd07133">
    <property type="entry name" value="ALDH_CALDH_CalB"/>
    <property type="match status" value="1"/>
</dbReference>
<sequence>MLHCGKFKQDTFAGAIGRITPPLVTCDDFVETSRKAKPEEENPMADDKKSEMEAILKRQRDAFTAARPEPMSARRDRIKRAIALLVDHGDDLARAMSADFGNRSHEASMITDITGTIGFGKYCFKHMDKWARPEKRGTRFPLGLLGAKAELRYEPKGVVGILSPWNFPVNLSIGPLMQILAAGNRAMIKPSEFTEKTSELTAELVAKYFAEEEVAVITGSPEVAAAFSSLPFDHLLFTGSTATGRKVMEAAARNLVPVTLELGGKSPVFLGRSANFEQAGERIAMGKMLNAGQICLAPDYMYVPEDKEQTAVDSVRQAAHNMYPTLLDNDDYTSVVTDRHFDRLQSMVADARDKGADVIEVNPANEDFSSTNARKMPLTILRNVSDDMMAMQEEIFGPVLPVKTYKNVDEAIDYVNRNDRPLGLYYFGSDAGEREHVLQRTISGGVTVNDVIMHVSMDDLPFGGVGPSGIGSYHGPEGFKEFSHARSVYTQPKADIAKLAGLKPPFGDTTRKTIAREMKKA</sequence>
<dbReference type="Gene3D" id="3.40.605.10">
    <property type="entry name" value="Aldehyde Dehydrogenase, Chain A, domain 1"/>
    <property type="match status" value="1"/>
</dbReference>
<feature type="domain" description="Aldehyde dehydrogenase" evidence="8">
    <location>
        <begin position="44"/>
        <end position="488"/>
    </location>
</feature>
<dbReference type="AlphaFoldDB" id="Q2NA59"/>
<keyword evidence="10" id="KW-1185">Reference proteome</keyword>
<evidence type="ECO:0000256" key="4">
    <source>
        <dbReference type="PIRNR" id="PIRNR036492"/>
    </source>
</evidence>
<evidence type="ECO:0000313" key="9">
    <source>
        <dbReference type="EMBL" id="ABC63432.1"/>
    </source>
</evidence>
<dbReference type="Gene3D" id="3.40.309.10">
    <property type="entry name" value="Aldehyde Dehydrogenase, Chain A, domain 2"/>
    <property type="match status" value="1"/>
</dbReference>
<feature type="active site" evidence="5">
    <location>
        <position position="295"/>
    </location>
</feature>
<keyword evidence="2 4" id="KW-0560">Oxidoreductase</keyword>
<evidence type="ECO:0000256" key="2">
    <source>
        <dbReference type="ARBA" id="ARBA00023002"/>
    </source>
</evidence>
<dbReference type="PROSITE" id="PS00687">
    <property type="entry name" value="ALDEHYDE_DEHYDR_GLU"/>
    <property type="match status" value="1"/>
</dbReference>
<comment type="similarity">
    <text evidence="1 4 7">Belongs to the aldehyde dehydrogenase family.</text>
</comment>
<dbReference type="GO" id="GO:0005737">
    <property type="term" value="C:cytoplasm"/>
    <property type="evidence" value="ECO:0007669"/>
    <property type="project" value="TreeGrafter"/>
</dbReference>
<dbReference type="InterPro" id="IPR016161">
    <property type="entry name" value="Ald_DH/histidinol_DH"/>
</dbReference>
<dbReference type="KEGG" id="eli:ELI_06700"/>
<keyword evidence="3" id="KW-0520">NAD</keyword>
<evidence type="ECO:0000256" key="1">
    <source>
        <dbReference type="ARBA" id="ARBA00009986"/>
    </source>
</evidence>
<dbReference type="PANTHER" id="PTHR43570">
    <property type="entry name" value="ALDEHYDE DEHYDROGENASE"/>
    <property type="match status" value="1"/>
</dbReference>
<reference evidence="10" key="1">
    <citation type="journal article" date="2009" name="J. Bacteriol.">
        <title>Complete genome sequence of Erythrobacter litoralis HTCC2594.</title>
        <authorList>
            <person name="Oh H.M."/>
            <person name="Giovannoni S.J."/>
            <person name="Ferriera S."/>
            <person name="Johnson J."/>
            <person name="Cho J.C."/>
        </authorList>
    </citation>
    <scope>NUCLEOTIDE SEQUENCE [LARGE SCALE GENOMIC DNA]</scope>
    <source>
        <strain evidence="10">HTCC2594</strain>
    </source>
</reference>
<dbReference type="HOGENOM" id="CLU_005391_3_6_5"/>
<evidence type="ECO:0000256" key="7">
    <source>
        <dbReference type="RuleBase" id="RU003345"/>
    </source>
</evidence>
<accession>Q2NA59</accession>
<dbReference type="EMBL" id="CP000157">
    <property type="protein sequence ID" value="ABC63432.1"/>
    <property type="molecule type" value="Genomic_DNA"/>
</dbReference>
<gene>
    <name evidence="9" type="ordered locus">ELI_06700</name>
</gene>
<dbReference type="InterPro" id="IPR012394">
    <property type="entry name" value="Aldehyde_DH_NAD(P)"/>
</dbReference>
<dbReference type="GO" id="GO:0004029">
    <property type="term" value="F:aldehyde dehydrogenase (NAD+) activity"/>
    <property type="evidence" value="ECO:0007669"/>
    <property type="project" value="TreeGrafter"/>
</dbReference>
<dbReference type="Proteomes" id="UP000008808">
    <property type="component" value="Chromosome"/>
</dbReference>
<proteinExistence type="inferred from homology"/>
<evidence type="ECO:0000256" key="5">
    <source>
        <dbReference type="PIRSR" id="PIRSR036492-1"/>
    </source>
</evidence>
<evidence type="ECO:0000256" key="6">
    <source>
        <dbReference type="PROSITE-ProRule" id="PRU10007"/>
    </source>
</evidence>
<name>Q2NA59_ERYLH</name>